<dbReference type="Gene3D" id="3.50.50.100">
    <property type="match status" value="1"/>
</dbReference>
<dbReference type="InterPro" id="IPR036188">
    <property type="entry name" value="FAD/NAD-bd_sf"/>
</dbReference>
<dbReference type="Proteomes" id="UP001163687">
    <property type="component" value="Chromosome"/>
</dbReference>
<dbReference type="PANTHER" id="PTHR43755:SF1">
    <property type="entry name" value="FAD-DEPENDENT PYRIDINE NUCLEOTIDE-DISULPHIDE OXIDOREDUCTASE"/>
    <property type="match status" value="1"/>
</dbReference>
<dbReference type="InterPro" id="IPR052541">
    <property type="entry name" value="SQRD"/>
</dbReference>
<gene>
    <name evidence="2" type="primary">sqr</name>
    <name evidence="2" type="ORF">caldi_34860</name>
</gene>
<dbReference type="EMBL" id="AP025628">
    <property type="protein sequence ID" value="BDG62396.1"/>
    <property type="molecule type" value="Genomic_DNA"/>
</dbReference>
<reference evidence="2" key="1">
    <citation type="submission" date="2022-03" db="EMBL/GenBank/DDBJ databases">
        <title>Complete genome sequence of Caldinitratiruptor microaerophilus.</title>
        <authorList>
            <person name="Mukaiyama R."/>
            <person name="Nishiyama T."/>
            <person name="Ueda K."/>
        </authorList>
    </citation>
    <scope>NUCLEOTIDE SEQUENCE</scope>
    <source>
        <strain evidence="2">JCM 16183</strain>
    </source>
</reference>
<dbReference type="AlphaFoldDB" id="A0AA35CR27"/>
<proteinExistence type="predicted"/>
<protein>
    <submittedName>
        <fullName evidence="2">Pyridine nucleotide-disulfide oxidoreductase</fullName>
    </submittedName>
</protein>
<feature type="domain" description="FAD/NAD(P)-binding" evidence="1">
    <location>
        <begin position="3"/>
        <end position="297"/>
    </location>
</feature>
<organism evidence="2 3">
    <name type="scientific">Caldinitratiruptor microaerophilus</name>
    <dbReference type="NCBI Taxonomy" id="671077"/>
    <lineage>
        <taxon>Bacteria</taxon>
        <taxon>Bacillati</taxon>
        <taxon>Bacillota</taxon>
        <taxon>Clostridia</taxon>
        <taxon>Eubacteriales</taxon>
        <taxon>Symbiobacteriaceae</taxon>
        <taxon>Caldinitratiruptor</taxon>
    </lineage>
</organism>
<dbReference type="PANTHER" id="PTHR43755">
    <property type="match status" value="1"/>
</dbReference>
<name>A0AA35CR27_9FIRM</name>
<evidence type="ECO:0000313" key="2">
    <source>
        <dbReference type="EMBL" id="BDG62396.1"/>
    </source>
</evidence>
<evidence type="ECO:0000313" key="3">
    <source>
        <dbReference type="Proteomes" id="UP001163687"/>
    </source>
</evidence>
<dbReference type="GO" id="GO:0016491">
    <property type="term" value="F:oxidoreductase activity"/>
    <property type="evidence" value="ECO:0007669"/>
    <property type="project" value="InterPro"/>
</dbReference>
<dbReference type="Pfam" id="PF07992">
    <property type="entry name" value="Pyr_redox_2"/>
    <property type="match status" value="1"/>
</dbReference>
<keyword evidence="3" id="KW-1185">Reference proteome</keyword>
<dbReference type="KEGG" id="cmic:caldi_34860"/>
<dbReference type="RefSeq" id="WP_264842984.1">
    <property type="nucleotide sequence ID" value="NZ_AP025628.1"/>
</dbReference>
<dbReference type="SUPFAM" id="SSF51905">
    <property type="entry name" value="FAD/NAD(P)-binding domain"/>
    <property type="match status" value="2"/>
</dbReference>
<accession>A0AA35CR27</accession>
<evidence type="ECO:0000259" key="1">
    <source>
        <dbReference type="Pfam" id="PF07992"/>
    </source>
</evidence>
<dbReference type="InterPro" id="IPR023753">
    <property type="entry name" value="FAD/NAD-binding_dom"/>
</dbReference>
<sequence>MARILVLGAGFGGITVAYRLAALLGPEHPITVVAREANFVYLPSLPWVAVGTRQPQDIVAPLGPGLRRKGIRFVEAEVRAVDPDRRQVVVDAGVLRYDFLVIALGAELDWEALPGARTHSHNIHRLDGAVRIWEALQEFEAGEILIAIAAGADTPAPAYELAFLLDDYFRRRGRRRRIEIEIVTNEPRALDQGGDGASRVVARALEQRRIRLRTATRVRQAEPGCLVLEDGTRLGAELLFIDPPYRGPAPLHCSSLADAAGFVRCNLHMQNPDYPEVFAAGDCVALDGLKTGHNARLAGGVVAQNLAAVVGGGPPRARFRPSTLVDLPLGSRDAVFSIWKPSPPALGNWQIQITHAGRAPMWIKHALERYFLWQIGR</sequence>